<keyword evidence="2" id="KW-1133">Transmembrane helix</keyword>
<evidence type="ECO:0000256" key="2">
    <source>
        <dbReference type="SAM" id="Phobius"/>
    </source>
</evidence>
<name>A0A7S3AR86_9EUKA</name>
<feature type="region of interest" description="Disordered" evidence="1">
    <location>
        <begin position="441"/>
        <end position="627"/>
    </location>
</feature>
<feature type="compositionally biased region" description="Pro residues" evidence="1">
    <location>
        <begin position="587"/>
        <end position="605"/>
    </location>
</feature>
<evidence type="ECO:0000313" key="3">
    <source>
        <dbReference type="EMBL" id="CAE0112797.1"/>
    </source>
</evidence>
<feature type="compositionally biased region" description="Pro residues" evidence="1">
    <location>
        <begin position="521"/>
        <end position="530"/>
    </location>
</feature>
<sequence length="646" mass="67521">MSDDHERRGIVQHLTSLSVGETALDDLVELLAQSDVLREFQSLDPVGGAAVNAVVEADEVCAFNTYLQSVQHLKVSDRREYESTIEDEAVVNPSLVSLMEPGAPGSADRESQDTHSTSGCGYVAGDARFGQTSGHYTPAVSEVKPAPTAPVMQPAPDGASVDSPWDGYAAAEASSTHLMRRPEVPMAAAASASSVALGATTHDADDPGADAEDEAYDEIDAEIAASRRMARTPADIAEITAQIAEARAAVSPTFEQVLSHAAEDDTPPWLVSAESTLWSPSKEPSGMGPSSPSPSESPSTQGSGSHSLRAVSAKALMHRASKHGATEGVPEAEGLIRKALLGSRRRSLVVGVTAAIGVGLAMAPLALSPSLIPSMMKAYLRPIPPPSPSPEEIQGRIARIMATAASEIETAAQLAHLLPHEQRSGLGPDLEALFALTKGIEPPLRETQQPEAHIYDRRSTNAPDLNRPAAGREAATTPLTTKLRRLPPPLRSPGEPPMASVPLHEQSSPSGSGALSHGLPSLPPLPPLPLPRASEEAARASSRTRAAPSLPSELPPPPLPGVRRRAVAVANDAMSSRGPTKNRALPPTFPPKLPPPLLRPPPSNPPATRLEDTMPEESAQAVAVAGPEAEVEVEVEVEAEAALPNI</sequence>
<dbReference type="EMBL" id="HBHX01024180">
    <property type="protein sequence ID" value="CAE0112797.1"/>
    <property type="molecule type" value="Transcribed_RNA"/>
</dbReference>
<feature type="compositionally biased region" description="Low complexity" evidence="1">
    <location>
        <begin position="539"/>
        <end position="552"/>
    </location>
</feature>
<feature type="region of interest" description="Disordered" evidence="1">
    <location>
        <begin position="278"/>
        <end position="308"/>
    </location>
</feature>
<proteinExistence type="predicted"/>
<accession>A0A7S3AR86</accession>
<feature type="transmembrane region" description="Helical" evidence="2">
    <location>
        <begin position="347"/>
        <end position="367"/>
    </location>
</feature>
<keyword evidence="2" id="KW-0472">Membrane</keyword>
<feature type="region of interest" description="Disordered" evidence="1">
    <location>
        <begin position="99"/>
        <end position="121"/>
    </location>
</feature>
<reference evidence="3" key="1">
    <citation type="submission" date="2021-01" db="EMBL/GenBank/DDBJ databases">
        <authorList>
            <person name="Corre E."/>
            <person name="Pelletier E."/>
            <person name="Niang G."/>
            <person name="Scheremetjew M."/>
            <person name="Finn R."/>
            <person name="Kale V."/>
            <person name="Holt S."/>
            <person name="Cochrane G."/>
            <person name="Meng A."/>
            <person name="Brown T."/>
            <person name="Cohen L."/>
        </authorList>
    </citation>
    <scope>NUCLEOTIDE SEQUENCE</scope>
    <source>
        <strain evidence="3">CCMP281</strain>
    </source>
</reference>
<gene>
    <name evidence="3" type="ORF">HERI1096_LOCUS13457</name>
</gene>
<feature type="compositionally biased region" description="Low complexity" evidence="1">
    <location>
        <begin position="279"/>
        <end position="307"/>
    </location>
</feature>
<keyword evidence="2" id="KW-0812">Transmembrane</keyword>
<organism evidence="3">
    <name type="scientific">Haptolina ericina</name>
    <dbReference type="NCBI Taxonomy" id="156174"/>
    <lineage>
        <taxon>Eukaryota</taxon>
        <taxon>Haptista</taxon>
        <taxon>Haptophyta</taxon>
        <taxon>Prymnesiophyceae</taxon>
        <taxon>Prymnesiales</taxon>
        <taxon>Prymnesiaceae</taxon>
        <taxon>Haptolina</taxon>
    </lineage>
</organism>
<feature type="compositionally biased region" description="Pro residues" evidence="1">
    <location>
        <begin position="486"/>
        <end position="496"/>
    </location>
</feature>
<evidence type="ECO:0000256" key="1">
    <source>
        <dbReference type="SAM" id="MobiDB-lite"/>
    </source>
</evidence>
<dbReference type="AlphaFoldDB" id="A0A7S3AR86"/>
<feature type="compositionally biased region" description="Low complexity" evidence="1">
    <location>
        <begin position="507"/>
        <end position="520"/>
    </location>
</feature>
<protein>
    <submittedName>
        <fullName evidence="3">Uncharacterized protein</fullName>
    </submittedName>
</protein>